<dbReference type="AlphaFoldDB" id="A0A433QJ49"/>
<comment type="caution">
    <text evidence="2">The sequence shown here is derived from an EMBL/GenBank/DDBJ whole genome shotgun (WGS) entry which is preliminary data.</text>
</comment>
<organism evidence="2 3">
    <name type="scientific">Jimgerdemannia flammicorona</name>
    <dbReference type="NCBI Taxonomy" id="994334"/>
    <lineage>
        <taxon>Eukaryota</taxon>
        <taxon>Fungi</taxon>
        <taxon>Fungi incertae sedis</taxon>
        <taxon>Mucoromycota</taxon>
        <taxon>Mucoromycotina</taxon>
        <taxon>Endogonomycetes</taxon>
        <taxon>Endogonales</taxon>
        <taxon>Endogonaceae</taxon>
        <taxon>Jimgerdemannia</taxon>
    </lineage>
</organism>
<gene>
    <name evidence="2" type="ORF">BC938DRAFT_480197</name>
</gene>
<evidence type="ECO:0000313" key="3">
    <source>
        <dbReference type="Proteomes" id="UP000274822"/>
    </source>
</evidence>
<keyword evidence="3" id="KW-1185">Reference proteome</keyword>
<proteinExistence type="predicted"/>
<evidence type="ECO:0000256" key="1">
    <source>
        <dbReference type="SAM" id="MobiDB-lite"/>
    </source>
</evidence>
<feature type="region of interest" description="Disordered" evidence="1">
    <location>
        <begin position="1"/>
        <end position="61"/>
    </location>
</feature>
<sequence>MTMYEGYFHRRHPEDGGRNGDARDIVEDSEMTGPTAPVPVRPSHSHLRRPTLACAPSPQSQ</sequence>
<feature type="compositionally biased region" description="Basic and acidic residues" evidence="1">
    <location>
        <begin position="12"/>
        <end position="26"/>
    </location>
</feature>
<name>A0A433QJ49_9FUNG</name>
<protein>
    <submittedName>
        <fullName evidence="2">Uncharacterized protein</fullName>
    </submittedName>
</protein>
<reference evidence="2 3" key="1">
    <citation type="journal article" date="2018" name="New Phytol.">
        <title>Phylogenomics of Endogonaceae and evolution of mycorrhizas within Mucoromycota.</title>
        <authorList>
            <person name="Chang Y."/>
            <person name="Desiro A."/>
            <person name="Na H."/>
            <person name="Sandor L."/>
            <person name="Lipzen A."/>
            <person name="Clum A."/>
            <person name="Barry K."/>
            <person name="Grigoriev I.V."/>
            <person name="Martin F.M."/>
            <person name="Stajich J.E."/>
            <person name="Smith M.E."/>
            <person name="Bonito G."/>
            <person name="Spatafora J.W."/>
        </authorList>
    </citation>
    <scope>NUCLEOTIDE SEQUENCE [LARGE SCALE GENOMIC DNA]</scope>
    <source>
        <strain evidence="2 3">AD002</strain>
    </source>
</reference>
<evidence type="ECO:0000313" key="2">
    <source>
        <dbReference type="EMBL" id="RUS29819.1"/>
    </source>
</evidence>
<dbReference type="Proteomes" id="UP000274822">
    <property type="component" value="Unassembled WGS sequence"/>
</dbReference>
<dbReference type="EMBL" id="RBNJ01004640">
    <property type="protein sequence ID" value="RUS29819.1"/>
    <property type="molecule type" value="Genomic_DNA"/>
</dbReference>
<accession>A0A433QJ49</accession>